<reference evidence="4" key="2">
    <citation type="journal article" date="2014" name="ISME J.">
        <title>Microbial stratification in low pH oxic and suboxic macroscopic growths along an acid mine drainage.</title>
        <authorList>
            <person name="Mendez-Garcia C."/>
            <person name="Mesa V."/>
            <person name="Sprenger R.R."/>
            <person name="Richter M."/>
            <person name="Diez M.S."/>
            <person name="Solano J."/>
            <person name="Bargiela R."/>
            <person name="Golyshina O.V."/>
            <person name="Manteca A."/>
            <person name="Ramos J.L."/>
            <person name="Gallego J.R."/>
            <person name="Llorente I."/>
            <person name="Martins Dos Santos V.A."/>
            <person name="Jensen O.N."/>
            <person name="Pelaez A.I."/>
            <person name="Sanchez J."/>
            <person name="Ferrer M."/>
        </authorList>
    </citation>
    <scope>NUCLEOTIDE SEQUENCE</scope>
</reference>
<dbReference type="GO" id="GO:0006631">
    <property type="term" value="P:fatty acid metabolic process"/>
    <property type="evidence" value="ECO:0007669"/>
    <property type="project" value="TreeGrafter"/>
</dbReference>
<evidence type="ECO:0000313" key="4">
    <source>
        <dbReference type="EMBL" id="EQD49820.1"/>
    </source>
</evidence>
<reference evidence="4" key="1">
    <citation type="submission" date="2013-08" db="EMBL/GenBank/DDBJ databases">
        <authorList>
            <person name="Mendez C."/>
            <person name="Richter M."/>
            <person name="Ferrer M."/>
            <person name="Sanchez J."/>
        </authorList>
    </citation>
    <scope>NUCLEOTIDE SEQUENCE</scope>
</reference>
<evidence type="ECO:0000256" key="1">
    <source>
        <dbReference type="ARBA" id="ARBA00006432"/>
    </source>
</evidence>
<dbReference type="InterPro" id="IPR042099">
    <property type="entry name" value="ANL_N_sf"/>
</dbReference>
<dbReference type="InterPro" id="IPR000873">
    <property type="entry name" value="AMP-dep_synth/lig_dom"/>
</dbReference>
<dbReference type="EMBL" id="AUZY01007438">
    <property type="protein sequence ID" value="EQD49820.1"/>
    <property type="molecule type" value="Genomic_DNA"/>
</dbReference>
<dbReference type="PANTHER" id="PTHR43201">
    <property type="entry name" value="ACYL-COA SYNTHETASE"/>
    <property type="match status" value="1"/>
</dbReference>
<accession>T1B6I4</accession>
<dbReference type="Gene3D" id="3.40.50.12780">
    <property type="entry name" value="N-terminal domain of ligase-like"/>
    <property type="match status" value="1"/>
</dbReference>
<dbReference type="SUPFAM" id="SSF56801">
    <property type="entry name" value="Acetyl-CoA synthetase-like"/>
    <property type="match status" value="1"/>
</dbReference>
<dbReference type="AlphaFoldDB" id="T1B6I4"/>
<evidence type="ECO:0000256" key="2">
    <source>
        <dbReference type="ARBA" id="ARBA00022598"/>
    </source>
</evidence>
<proteinExistence type="inferred from homology"/>
<keyword evidence="2 4" id="KW-0436">Ligase</keyword>
<dbReference type="Pfam" id="PF00501">
    <property type="entry name" value="AMP-binding"/>
    <property type="match status" value="1"/>
</dbReference>
<comment type="similarity">
    <text evidence="1">Belongs to the ATP-dependent AMP-binding enzyme family.</text>
</comment>
<name>T1B6I4_9ZZZZ</name>
<protein>
    <submittedName>
        <fullName evidence="4">AMP-dependent synthetase and ligase</fullName>
    </submittedName>
</protein>
<comment type="caution">
    <text evidence="4">The sequence shown here is derived from an EMBL/GenBank/DDBJ whole genome shotgun (WGS) entry which is preliminary data.</text>
</comment>
<feature type="domain" description="AMP-dependent synthetase/ligase" evidence="3">
    <location>
        <begin position="25"/>
        <end position="227"/>
    </location>
</feature>
<feature type="non-terminal residue" evidence="4">
    <location>
        <position position="229"/>
    </location>
</feature>
<gene>
    <name evidence="4" type="ORF">B1B_11448</name>
</gene>
<dbReference type="PANTHER" id="PTHR43201:SF5">
    <property type="entry name" value="MEDIUM-CHAIN ACYL-COA LIGASE ACSF2, MITOCHONDRIAL"/>
    <property type="match status" value="1"/>
</dbReference>
<organism evidence="4">
    <name type="scientific">mine drainage metagenome</name>
    <dbReference type="NCBI Taxonomy" id="410659"/>
    <lineage>
        <taxon>unclassified sequences</taxon>
        <taxon>metagenomes</taxon>
        <taxon>ecological metagenomes</taxon>
    </lineage>
</organism>
<dbReference type="InterPro" id="IPR020845">
    <property type="entry name" value="AMP-binding_CS"/>
</dbReference>
<evidence type="ECO:0000259" key="3">
    <source>
        <dbReference type="Pfam" id="PF00501"/>
    </source>
</evidence>
<sequence>MEPAHESGPPTAPWPSLAALIGERARRPTAPYLLDARSERRVTYGDLLATAAGWSDAIVPERVGLLIGDPLTFARHFLALVSAGCWVSPLDPSEPRLDASLVRAVVAQRRLARVYSDRVAPAGYDGAWVTIAADVAGARRDAATPRRSSPSGGVLLASSGTTGAPKLIALSQSQLLYTAGLVAHHHGFSVTTRGLSPLPLWHVNAQVVGLLATLVAGGSLVLDDGFHRT</sequence>
<dbReference type="PROSITE" id="PS00455">
    <property type="entry name" value="AMP_BINDING"/>
    <property type="match status" value="1"/>
</dbReference>
<dbReference type="GO" id="GO:0031956">
    <property type="term" value="F:medium-chain fatty acid-CoA ligase activity"/>
    <property type="evidence" value="ECO:0007669"/>
    <property type="project" value="TreeGrafter"/>
</dbReference>